<dbReference type="AlphaFoldDB" id="E3PRY1"/>
<accession>E3PRY1</accession>
<organism evidence="2 3">
    <name type="scientific">Acetoanaerobium sticklandii (strain ATCC 12662 / DSM 519 / JCM 1433 / CCUG 9281 / NCIMB 10654 / HF)</name>
    <name type="common">Clostridium sticklandii</name>
    <dbReference type="NCBI Taxonomy" id="499177"/>
    <lineage>
        <taxon>Bacteria</taxon>
        <taxon>Bacillati</taxon>
        <taxon>Bacillota</taxon>
        <taxon>Clostridia</taxon>
        <taxon>Peptostreptococcales</taxon>
        <taxon>Filifactoraceae</taxon>
        <taxon>Acetoanaerobium</taxon>
    </lineage>
</organism>
<dbReference type="KEGG" id="cst:CLOST_1515"/>
<evidence type="ECO:0000259" key="1">
    <source>
        <dbReference type="Pfam" id="PF22255"/>
    </source>
</evidence>
<feature type="domain" description="Baseplate hub protein gp44/GpP-like second" evidence="1">
    <location>
        <begin position="116"/>
        <end position="184"/>
    </location>
</feature>
<gene>
    <name evidence="2" type="ordered locus">CLOST_1515</name>
</gene>
<dbReference type="InterPro" id="IPR023399">
    <property type="entry name" value="Baseplate-like_2-layer_sand"/>
</dbReference>
<keyword evidence="3" id="KW-1185">Reference proteome</keyword>
<dbReference type="Pfam" id="PF22255">
    <property type="entry name" value="Gp44-like_2nd"/>
    <property type="match status" value="1"/>
</dbReference>
<dbReference type="GeneID" id="35558214"/>
<protein>
    <recommendedName>
        <fullName evidence="1">Baseplate hub protein gp44/GpP-like second domain-containing protein</fullName>
    </recommendedName>
</protein>
<dbReference type="SUPFAM" id="SSF69279">
    <property type="entry name" value="Phage tail proteins"/>
    <property type="match status" value="1"/>
</dbReference>
<dbReference type="Gene3D" id="2.30.300.10">
    <property type="entry name" value="Baseplate protein-like domain - beta roll fold"/>
    <property type="match status" value="1"/>
</dbReference>
<reference evidence="3" key="1">
    <citation type="journal article" date="2010" name="BMC Genomics">
        <title>Clostridium sticklandii, a specialist in amino acid degradation:revisiting its metabolism through its genome sequence.</title>
        <authorList>
            <person name="Fonknechten N."/>
            <person name="Chaussonnerie S."/>
            <person name="Tricot S."/>
            <person name="Lajus A."/>
            <person name="Andreesen J.R."/>
            <person name="Perchat N."/>
            <person name="Pelletier E."/>
            <person name="Gouyvenoux M."/>
            <person name="Barbe V."/>
            <person name="Salanoubat M."/>
            <person name="Le Paslier D."/>
            <person name="Weissenbach J."/>
            <person name="Cohen G.N."/>
            <person name="Kreimeyer A."/>
        </authorList>
    </citation>
    <scope>NUCLEOTIDE SEQUENCE [LARGE SCALE GENOMIC DNA]</scope>
    <source>
        <strain evidence="3">ATCC 12662 / DSM 519 / JCM 1433 / CCUG 9281 / NCIMB 10654 / HF</strain>
    </source>
</reference>
<dbReference type="RefSeq" id="WP_013361728.1">
    <property type="nucleotide sequence ID" value="NC_014614.1"/>
</dbReference>
<evidence type="ECO:0000313" key="2">
    <source>
        <dbReference type="EMBL" id="CBH21635.1"/>
    </source>
</evidence>
<dbReference type="Proteomes" id="UP000007041">
    <property type="component" value="Chromosome"/>
</dbReference>
<dbReference type="STRING" id="1511.CLOST_1515"/>
<dbReference type="eggNOG" id="COG4379">
    <property type="taxonomic scope" value="Bacteria"/>
</dbReference>
<evidence type="ECO:0000313" key="3">
    <source>
        <dbReference type="Proteomes" id="UP000007041"/>
    </source>
</evidence>
<dbReference type="Gene3D" id="3.30.1920.10">
    <property type="entry name" value="Baseplate protein-like domains - 2 layer sandwich fold"/>
    <property type="match status" value="1"/>
</dbReference>
<dbReference type="InterPro" id="IPR053981">
    <property type="entry name" value="Gp44/GpP-like_2nd"/>
</dbReference>
<name>E3PRY1_ACESD</name>
<sequence length="341" mass="39010">MSELQAYIKNRKKNKAWTVKRIKEYSYEISMDIPADEFRLSLSNIKNEQGEGGYSEVYDDNDIVILKEKVESTGEFRELITGISDEVIEFWDERSYGVDIIGRDLSMLLLENDAEPRTYENITLTSLTQNIAGRYGFTVIINPAFDKPIKKITVEPGTTEWDLLSEEAKKLGMWLWCTASGEIVADVLNYKEEPYITFSNDFIPGAIFMLGFKKTKKGADIKSECWVRGQGKKSFISKFVEATLQKYGYVRRKVIEDADAKDPANAEKIGERNVKDSLKGSFELEIKVSGKTNIEVNKTAKVSDKNTRTYGVYFIVGYRHVKNENEGNVKYVRLRPLWEGL</sequence>
<dbReference type="BioCyc" id="CSTI499177:GJE9-1567-MONOMER"/>
<dbReference type="HOGENOM" id="CLU_813058_0_0_9"/>
<proteinExistence type="predicted"/>
<dbReference type="EMBL" id="FP565809">
    <property type="protein sequence ID" value="CBH21635.1"/>
    <property type="molecule type" value="Genomic_DNA"/>
</dbReference>
<dbReference type="Gene3D" id="3.55.50.10">
    <property type="entry name" value="Baseplate protein-like domains"/>
    <property type="match status" value="1"/>
</dbReference>